<dbReference type="PANTHER" id="PTHR24369:SF210">
    <property type="entry name" value="CHAOPTIN-RELATED"/>
    <property type="match status" value="1"/>
</dbReference>
<dbReference type="InterPro" id="IPR050541">
    <property type="entry name" value="LRR_TM_domain-containing"/>
</dbReference>
<keyword evidence="3" id="KW-0677">Repeat</keyword>
<dbReference type="HOGENOM" id="CLU_000288_18_10_1"/>
<dbReference type="InterPro" id="IPR032675">
    <property type="entry name" value="LRR_dom_sf"/>
</dbReference>
<dbReference type="SUPFAM" id="SSF52058">
    <property type="entry name" value="L domain-like"/>
    <property type="match status" value="1"/>
</dbReference>
<gene>
    <name evidence="5" type="primary">20196697</name>
    <name evidence="4" type="ORF">HELRODRAFT_144438</name>
</gene>
<sequence length="144" mass="16399">LIVRNSPLTKIPSALCELTKITELHLESNCIKSLPDNCINKLGTLNRLSLQGNQINKLQKGLFDGMQNLANTTVLDLSHNKIDRLDLQTLMSLDRIEELYLHSNSLSTLPMKFLQNSSTNLHVISLHDNPWDCSCENKWLKSWM</sequence>
<dbReference type="GeneID" id="20196697"/>
<reference evidence="6" key="1">
    <citation type="submission" date="2012-12" db="EMBL/GenBank/DDBJ databases">
        <authorList>
            <person name="Hellsten U."/>
            <person name="Grimwood J."/>
            <person name="Chapman J.A."/>
            <person name="Shapiro H."/>
            <person name="Aerts A."/>
            <person name="Otillar R.P."/>
            <person name="Terry A.Y."/>
            <person name="Boore J.L."/>
            <person name="Simakov O."/>
            <person name="Marletaz F."/>
            <person name="Cho S.-J."/>
            <person name="Edsinger-Gonzales E."/>
            <person name="Havlak P."/>
            <person name="Kuo D.-H."/>
            <person name="Larsson T."/>
            <person name="Lv J."/>
            <person name="Arendt D."/>
            <person name="Savage R."/>
            <person name="Osoegawa K."/>
            <person name="de Jong P."/>
            <person name="Lindberg D.R."/>
            <person name="Seaver E.C."/>
            <person name="Weisblat D.A."/>
            <person name="Putnam N.H."/>
            <person name="Grigoriev I.V."/>
            <person name="Rokhsar D.S."/>
        </authorList>
    </citation>
    <scope>NUCLEOTIDE SEQUENCE</scope>
</reference>
<dbReference type="InterPro" id="IPR003591">
    <property type="entry name" value="Leu-rich_rpt_typical-subtyp"/>
</dbReference>
<reference evidence="4 6" key="2">
    <citation type="journal article" date="2013" name="Nature">
        <title>Insights into bilaterian evolution from three spiralian genomes.</title>
        <authorList>
            <person name="Simakov O."/>
            <person name="Marletaz F."/>
            <person name="Cho S.J."/>
            <person name="Edsinger-Gonzales E."/>
            <person name="Havlak P."/>
            <person name="Hellsten U."/>
            <person name="Kuo D.H."/>
            <person name="Larsson T."/>
            <person name="Lv J."/>
            <person name="Arendt D."/>
            <person name="Savage R."/>
            <person name="Osoegawa K."/>
            <person name="de Jong P."/>
            <person name="Grimwood J."/>
            <person name="Chapman J.A."/>
            <person name="Shapiro H."/>
            <person name="Aerts A."/>
            <person name="Otillar R.P."/>
            <person name="Terry A.Y."/>
            <person name="Boore J.L."/>
            <person name="Grigoriev I.V."/>
            <person name="Lindberg D.R."/>
            <person name="Seaver E.C."/>
            <person name="Weisblat D.A."/>
            <person name="Putnam N.H."/>
            <person name="Rokhsar D.S."/>
        </authorList>
    </citation>
    <scope>NUCLEOTIDE SEQUENCE</scope>
</reference>
<dbReference type="EMBL" id="KB095812">
    <property type="protein sequence ID" value="ESO11709.1"/>
    <property type="molecule type" value="Genomic_DNA"/>
</dbReference>
<dbReference type="OMA" id="HLESNCI"/>
<dbReference type="EnsemblMetazoa" id="HelroT144438">
    <property type="protein sequence ID" value="HelroP144438"/>
    <property type="gene ID" value="HelroG144438"/>
</dbReference>
<dbReference type="Gene3D" id="3.80.10.10">
    <property type="entry name" value="Ribonuclease Inhibitor"/>
    <property type="match status" value="2"/>
</dbReference>
<dbReference type="PANTHER" id="PTHR24369">
    <property type="entry name" value="ANTIGEN BSP, PUTATIVE-RELATED"/>
    <property type="match status" value="1"/>
</dbReference>
<dbReference type="EMBL" id="AMQM01002533">
    <property type="status" value="NOT_ANNOTATED_CDS"/>
    <property type="molecule type" value="Genomic_DNA"/>
</dbReference>
<accession>T1EJE7</accession>
<keyword evidence="1" id="KW-0433">Leucine-rich repeat</keyword>
<evidence type="ECO:0000313" key="6">
    <source>
        <dbReference type="Proteomes" id="UP000015101"/>
    </source>
</evidence>
<proteinExistence type="predicted"/>
<protein>
    <recommendedName>
        <fullName evidence="7">LRRCT domain-containing protein</fullName>
    </recommendedName>
</protein>
<evidence type="ECO:0000313" key="5">
    <source>
        <dbReference type="EnsemblMetazoa" id="HelroP144438"/>
    </source>
</evidence>
<keyword evidence="2" id="KW-0732">Signal</keyword>
<dbReference type="Proteomes" id="UP000015101">
    <property type="component" value="Unassembled WGS sequence"/>
</dbReference>
<dbReference type="RefSeq" id="XP_009010197.1">
    <property type="nucleotide sequence ID" value="XM_009011949.1"/>
</dbReference>
<dbReference type="OrthoDB" id="6099413at2759"/>
<keyword evidence="6" id="KW-1185">Reference proteome</keyword>
<dbReference type="InterPro" id="IPR001611">
    <property type="entry name" value="Leu-rich_rpt"/>
</dbReference>
<evidence type="ECO:0000313" key="4">
    <source>
        <dbReference type="EMBL" id="ESO11709.1"/>
    </source>
</evidence>
<dbReference type="STRING" id="6412.T1EJE7"/>
<dbReference type="AlphaFoldDB" id="T1EJE7"/>
<dbReference type="InParanoid" id="T1EJE7"/>
<evidence type="ECO:0000256" key="3">
    <source>
        <dbReference type="ARBA" id="ARBA00022737"/>
    </source>
</evidence>
<dbReference type="eggNOG" id="KOG0619">
    <property type="taxonomic scope" value="Eukaryota"/>
</dbReference>
<organism evidence="5 6">
    <name type="scientific">Helobdella robusta</name>
    <name type="common">Californian leech</name>
    <dbReference type="NCBI Taxonomy" id="6412"/>
    <lineage>
        <taxon>Eukaryota</taxon>
        <taxon>Metazoa</taxon>
        <taxon>Spiralia</taxon>
        <taxon>Lophotrochozoa</taxon>
        <taxon>Annelida</taxon>
        <taxon>Clitellata</taxon>
        <taxon>Hirudinea</taxon>
        <taxon>Rhynchobdellida</taxon>
        <taxon>Glossiphoniidae</taxon>
        <taxon>Helobdella</taxon>
    </lineage>
</organism>
<evidence type="ECO:0000256" key="1">
    <source>
        <dbReference type="ARBA" id="ARBA00022614"/>
    </source>
</evidence>
<name>T1EJE7_HELRO</name>
<dbReference type="SMART" id="SM00369">
    <property type="entry name" value="LRR_TYP"/>
    <property type="match status" value="4"/>
</dbReference>
<dbReference type="CTD" id="20196697"/>
<evidence type="ECO:0008006" key="7">
    <source>
        <dbReference type="Google" id="ProtNLM"/>
    </source>
</evidence>
<dbReference type="Pfam" id="PF13855">
    <property type="entry name" value="LRR_8"/>
    <property type="match status" value="1"/>
</dbReference>
<dbReference type="KEGG" id="hro:HELRODRAFT_144438"/>
<reference evidence="5" key="3">
    <citation type="submission" date="2015-06" db="UniProtKB">
        <authorList>
            <consortium name="EnsemblMetazoa"/>
        </authorList>
    </citation>
    <scope>IDENTIFICATION</scope>
</reference>
<evidence type="ECO:0000256" key="2">
    <source>
        <dbReference type="ARBA" id="ARBA00022729"/>
    </source>
</evidence>